<evidence type="ECO:0000259" key="14">
    <source>
        <dbReference type="PROSITE" id="PS51098"/>
    </source>
</evidence>
<comment type="caution">
    <text evidence="16">The sequence shown here is derived from an EMBL/GenBank/DDBJ whole genome shotgun (WGS) entry which is preliminary data.</text>
</comment>
<feature type="transmembrane region" description="Helical" evidence="12">
    <location>
        <begin position="361"/>
        <end position="380"/>
    </location>
</feature>
<dbReference type="InterPro" id="IPR011055">
    <property type="entry name" value="Dup_hybrid_motif"/>
</dbReference>
<dbReference type="InterPro" id="IPR001127">
    <property type="entry name" value="PTS_EIIA_1_perm"/>
</dbReference>
<dbReference type="Pfam" id="PF02378">
    <property type="entry name" value="PTS_EIIC"/>
    <property type="match status" value="1"/>
</dbReference>
<feature type="domain" description="PTS EIIC type-1" evidence="15">
    <location>
        <begin position="108"/>
        <end position="466"/>
    </location>
</feature>
<dbReference type="SUPFAM" id="SSF55604">
    <property type="entry name" value="Glucose permease domain IIB"/>
    <property type="match status" value="1"/>
</dbReference>
<feature type="domain" description="PTS EIIA type-1" evidence="13">
    <location>
        <begin position="480"/>
        <end position="584"/>
    </location>
</feature>
<evidence type="ECO:0000256" key="2">
    <source>
        <dbReference type="ARBA" id="ARBA00022448"/>
    </source>
</evidence>
<dbReference type="InterPro" id="IPR003352">
    <property type="entry name" value="PTS_EIIC"/>
</dbReference>
<dbReference type="InterPro" id="IPR036878">
    <property type="entry name" value="Glu_permease_IIB"/>
</dbReference>
<accession>A0ABR7N6D5</accession>
<evidence type="ECO:0000313" key="17">
    <source>
        <dbReference type="Proteomes" id="UP000657421"/>
    </source>
</evidence>
<dbReference type="InterPro" id="IPR001996">
    <property type="entry name" value="PTS_IIB_1"/>
</dbReference>
<evidence type="ECO:0000256" key="8">
    <source>
        <dbReference type="ARBA" id="ARBA00022777"/>
    </source>
</evidence>
<dbReference type="PANTHER" id="PTHR30175:SF7">
    <property type="entry name" value="NEGATIVE REGULATOR OF SACY ACTIVITY"/>
    <property type="match status" value="1"/>
</dbReference>
<dbReference type="InterPro" id="IPR018113">
    <property type="entry name" value="PTrfase_EIIB_Cys"/>
</dbReference>
<reference evidence="16 17" key="1">
    <citation type="submission" date="2020-08" db="EMBL/GenBank/DDBJ databases">
        <title>Genome public.</title>
        <authorList>
            <person name="Liu C."/>
            <person name="Sun Q."/>
        </authorList>
    </citation>
    <scope>NUCLEOTIDE SEQUENCE [LARGE SCALE GENOMIC DNA]</scope>
    <source>
        <strain evidence="16 17">NSJ-46</strain>
    </source>
</reference>
<feature type="domain" description="PTS EIIB type-1" evidence="14">
    <location>
        <begin position="6"/>
        <end position="89"/>
    </location>
</feature>
<dbReference type="InterPro" id="IPR013013">
    <property type="entry name" value="PTS_EIIC_1"/>
</dbReference>
<dbReference type="SUPFAM" id="SSF51261">
    <property type="entry name" value="Duplicated hybrid motif"/>
    <property type="match status" value="1"/>
</dbReference>
<dbReference type="PROSITE" id="PS51093">
    <property type="entry name" value="PTS_EIIA_TYPE_1"/>
    <property type="match status" value="1"/>
</dbReference>
<evidence type="ECO:0000256" key="12">
    <source>
        <dbReference type="SAM" id="Phobius"/>
    </source>
</evidence>
<feature type="transmembrane region" description="Helical" evidence="12">
    <location>
        <begin position="287"/>
        <end position="311"/>
    </location>
</feature>
<evidence type="ECO:0000256" key="9">
    <source>
        <dbReference type="ARBA" id="ARBA00022989"/>
    </source>
</evidence>
<keyword evidence="9 12" id="KW-1133">Transmembrane helix</keyword>
<evidence type="ECO:0000256" key="3">
    <source>
        <dbReference type="ARBA" id="ARBA00022475"/>
    </source>
</evidence>
<dbReference type="EMBL" id="JACRSZ010000001">
    <property type="protein sequence ID" value="MBC8571944.1"/>
    <property type="molecule type" value="Genomic_DNA"/>
</dbReference>
<evidence type="ECO:0000256" key="6">
    <source>
        <dbReference type="ARBA" id="ARBA00022683"/>
    </source>
</evidence>
<dbReference type="PANTHER" id="PTHR30175">
    <property type="entry name" value="PHOSPHOTRANSFERASE SYSTEM TRANSPORT PROTEIN"/>
    <property type="match status" value="1"/>
</dbReference>
<keyword evidence="6" id="KW-0598">Phosphotransferase system</keyword>
<comment type="subcellular location">
    <subcellularLocation>
        <location evidence="1">Cell membrane</location>
        <topology evidence="1">Multi-pass membrane protein</topology>
    </subcellularLocation>
</comment>
<dbReference type="NCBIfam" id="TIGR00830">
    <property type="entry name" value="PTBA"/>
    <property type="match status" value="1"/>
</dbReference>
<evidence type="ECO:0000259" key="15">
    <source>
        <dbReference type="PROSITE" id="PS51103"/>
    </source>
</evidence>
<name>A0ABR7N6D5_9FIRM</name>
<dbReference type="Pfam" id="PF00358">
    <property type="entry name" value="PTS_EIIA_1"/>
    <property type="match status" value="1"/>
</dbReference>
<keyword evidence="3" id="KW-1003">Cell membrane</keyword>
<dbReference type="Proteomes" id="UP000657421">
    <property type="component" value="Unassembled WGS sequence"/>
</dbReference>
<evidence type="ECO:0000256" key="7">
    <source>
        <dbReference type="ARBA" id="ARBA00022692"/>
    </source>
</evidence>
<dbReference type="InterPro" id="IPR050558">
    <property type="entry name" value="PTS_Sugar-Specific_Components"/>
</dbReference>
<keyword evidence="5" id="KW-0808">Transferase</keyword>
<keyword evidence="8" id="KW-0418">Kinase</keyword>
<dbReference type="RefSeq" id="WP_249306936.1">
    <property type="nucleotide sequence ID" value="NZ_JACRSZ010000001.1"/>
</dbReference>
<feature type="transmembrane region" description="Helical" evidence="12">
    <location>
        <begin position="432"/>
        <end position="451"/>
    </location>
</feature>
<sequence length="619" mass="67634">MALNYRECAGNIYNALGKNENLIRAEHCATRLRVIVKDMGDVNVEKLEETEGVQGVVKGNDQLQIIIGAGTVNKVYHEFRRIARLTEYTERKEERRKSISELPGRMIRVVGNVFIPILPAVITAGLLMGIIEAIGKCAPGFAKSDLYNWIELVANTGITYLPVLVAISATRLFGGNLYLGGVIGLLLMHKSLLTSWSAAATPAMVNYWDVLGVHIRRVNYQGHVIPVIIGIWVMCKIEKWMHQHMPEMMDLFITPLVTILVTAFLTMGMIGPVFVKMENWILDITRFTLRLPLGIGAFLCGAAYPLTVIFGTHHMFSVLETGMLAENGKNIWIAVSSSSNFAMSMACLAVFFRAKNKKTKAVALPASMSAALGITEPAIFGINLRYIRPLVCGMIGAAFGAAAGAMMGVYATTYGVTGLLGFLITMDCTREYCLMLLIAGGTAFILTGIFWKQTVPSEEERNMIYAPVSGEVISQEQIPDETFAMGLLGKGVGILPSQKEILAPFDGTVIMTTQTGHAVAVKNAQGVKLMIHVGIDTVELEGNGFQLHVTDGELVKKGQKLMTVDLKLLKEKGYNSVTSIFVTNTKEMKEVIPIAKEKIKAGEPLIRVESNVNQLNKKG</sequence>
<feature type="transmembrane region" description="Helical" evidence="12">
    <location>
        <begin position="331"/>
        <end position="352"/>
    </location>
</feature>
<keyword evidence="10 12" id="KW-0472">Membrane</keyword>
<feature type="transmembrane region" description="Helical" evidence="12">
    <location>
        <begin position="251"/>
        <end position="275"/>
    </location>
</feature>
<keyword evidence="2" id="KW-0813">Transport</keyword>
<evidence type="ECO:0000256" key="11">
    <source>
        <dbReference type="PROSITE-ProRule" id="PRU00421"/>
    </source>
</evidence>
<feature type="transmembrane region" description="Helical" evidence="12">
    <location>
        <begin position="146"/>
        <end position="165"/>
    </location>
</feature>
<dbReference type="PROSITE" id="PS51103">
    <property type="entry name" value="PTS_EIIC_TYPE_1"/>
    <property type="match status" value="1"/>
</dbReference>
<evidence type="ECO:0000259" key="13">
    <source>
        <dbReference type="PROSITE" id="PS51093"/>
    </source>
</evidence>
<dbReference type="PROSITE" id="PS01035">
    <property type="entry name" value="PTS_EIIB_TYPE_1_CYS"/>
    <property type="match status" value="1"/>
</dbReference>
<feature type="active site" description="Phosphocysteine intermediate; for EIIB activity" evidence="11">
    <location>
        <position position="28"/>
    </location>
</feature>
<dbReference type="Gene3D" id="3.30.1360.60">
    <property type="entry name" value="Glucose permease domain IIB"/>
    <property type="match status" value="1"/>
</dbReference>
<protein>
    <submittedName>
        <fullName evidence="16">PTS glucose transporter subunit IIA</fullName>
    </submittedName>
</protein>
<feature type="transmembrane region" description="Helical" evidence="12">
    <location>
        <begin position="177"/>
        <end position="199"/>
    </location>
</feature>
<evidence type="ECO:0000256" key="5">
    <source>
        <dbReference type="ARBA" id="ARBA00022679"/>
    </source>
</evidence>
<dbReference type="Gene3D" id="2.70.70.10">
    <property type="entry name" value="Glucose Permease (Domain IIA)"/>
    <property type="match status" value="1"/>
</dbReference>
<evidence type="ECO:0000313" key="16">
    <source>
        <dbReference type="EMBL" id="MBC8571944.1"/>
    </source>
</evidence>
<dbReference type="CDD" id="cd00212">
    <property type="entry name" value="PTS_IIB_glc"/>
    <property type="match status" value="1"/>
</dbReference>
<proteinExistence type="predicted"/>
<evidence type="ECO:0000256" key="1">
    <source>
        <dbReference type="ARBA" id="ARBA00004651"/>
    </source>
</evidence>
<evidence type="ECO:0000256" key="4">
    <source>
        <dbReference type="ARBA" id="ARBA00022597"/>
    </source>
</evidence>
<dbReference type="Pfam" id="PF00367">
    <property type="entry name" value="PTS_EIIB"/>
    <property type="match status" value="1"/>
</dbReference>
<keyword evidence="7 12" id="KW-0812">Transmembrane</keyword>
<keyword evidence="17" id="KW-1185">Reference proteome</keyword>
<organism evidence="16 17">
    <name type="scientific">Jingyaoa shaoxingensis</name>
    <dbReference type="NCBI Taxonomy" id="2763671"/>
    <lineage>
        <taxon>Bacteria</taxon>
        <taxon>Bacillati</taxon>
        <taxon>Bacillota</taxon>
        <taxon>Clostridia</taxon>
        <taxon>Lachnospirales</taxon>
        <taxon>Lachnospiraceae</taxon>
        <taxon>Jingyaoa</taxon>
    </lineage>
</organism>
<gene>
    <name evidence="16" type="ORF">H8716_02405</name>
</gene>
<evidence type="ECO:0000256" key="10">
    <source>
        <dbReference type="ARBA" id="ARBA00023136"/>
    </source>
</evidence>
<dbReference type="PROSITE" id="PS00371">
    <property type="entry name" value="PTS_EIIA_TYPE_1_HIS"/>
    <property type="match status" value="1"/>
</dbReference>
<feature type="transmembrane region" description="Helical" evidence="12">
    <location>
        <begin position="113"/>
        <end position="134"/>
    </location>
</feature>
<dbReference type="PROSITE" id="PS51098">
    <property type="entry name" value="PTS_EIIB_TYPE_1"/>
    <property type="match status" value="1"/>
</dbReference>
<keyword evidence="4 16" id="KW-0762">Sugar transport</keyword>